<gene>
    <name evidence="2" type="primary">OBP16</name>
</gene>
<dbReference type="SMART" id="SM00708">
    <property type="entry name" value="PhBP"/>
    <property type="match status" value="1"/>
</dbReference>
<organism evidence="2">
    <name type="scientific">Conogethes pinicolalis</name>
    <dbReference type="NCBI Taxonomy" id="1178461"/>
    <lineage>
        <taxon>Eukaryota</taxon>
        <taxon>Metazoa</taxon>
        <taxon>Ecdysozoa</taxon>
        <taxon>Arthropoda</taxon>
        <taxon>Hexapoda</taxon>
        <taxon>Insecta</taxon>
        <taxon>Pterygota</taxon>
        <taxon>Neoptera</taxon>
        <taxon>Endopterygota</taxon>
        <taxon>Lepidoptera</taxon>
        <taxon>Glossata</taxon>
        <taxon>Ditrysia</taxon>
        <taxon>Pyraloidea</taxon>
        <taxon>Crambidae</taxon>
        <taxon>Spilomelinae</taxon>
        <taxon>Conogethes</taxon>
    </lineage>
</organism>
<protein>
    <submittedName>
        <fullName evidence="2">Odorant binding protein 16</fullName>
    </submittedName>
</protein>
<dbReference type="InterPro" id="IPR006170">
    <property type="entry name" value="PBP/GOBP"/>
</dbReference>
<dbReference type="EMBL" id="MK458356">
    <property type="protein sequence ID" value="QEE82715.1"/>
    <property type="molecule type" value="mRNA"/>
</dbReference>
<evidence type="ECO:0000313" key="2">
    <source>
        <dbReference type="EMBL" id="QEE82715.1"/>
    </source>
</evidence>
<dbReference type="SUPFAM" id="SSF47565">
    <property type="entry name" value="Insect pheromone/odorant-binding proteins"/>
    <property type="match status" value="1"/>
</dbReference>
<accession>A0A5B9GA43</accession>
<dbReference type="Gene3D" id="1.10.238.20">
    <property type="entry name" value="Pheromone/general odorant binding protein domain"/>
    <property type="match status" value="1"/>
</dbReference>
<dbReference type="AlphaFoldDB" id="A0A5B9GA43"/>
<proteinExistence type="evidence at transcript level"/>
<keyword evidence="1" id="KW-0732">Signal</keyword>
<dbReference type="Pfam" id="PF01395">
    <property type="entry name" value="PBP_GOBP"/>
    <property type="match status" value="1"/>
</dbReference>
<feature type="chain" id="PRO_5022978284" evidence="1">
    <location>
        <begin position="23"/>
        <end position="152"/>
    </location>
</feature>
<name>A0A5B9GA43_9NEOP</name>
<dbReference type="GO" id="GO:0005549">
    <property type="term" value="F:odorant binding"/>
    <property type="evidence" value="ECO:0007669"/>
    <property type="project" value="InterPro"/>
</dbReference>
<evidence type="ECO:0000256" key="1">
    <source>
        <dbReference type="SAM" id="SignalP"/>
    </source>
</evidence>
<feature type="signal peptide" evidence="1">
    <location>
        <begin position="1"/>
        <end position="22"/>
    </location>
</feature>
<sequence length="152" mass="16655">MMKLNIFVSVAVLAAVLGNARALTKEELGVIENDMIAHVKKCGEQFGVSDEEIKAAKEKKDIGGFDPCLIGCVFKSTKLINDEGVFDPKVALEHSEKYLSSDDDKAKFKDIADDCAKVNDESVSDGKEGCERAKLLLSCLAKHKDELHPSRR</sequence>
<dbReference type="CDD" id="cd23992">
    <property type="entry name" value="PBP_GOBP"/>
    <property type="match status" value="1"/>
</dbReference>
<dbReference type="InterPro" id="IPR036728">
    <property type="entry name" value="PBP_GOBP_sf"/>
</dbReference>
<reference evidence="2" key="1">
    <citation type="submission" date="2019-01" db="EMBL/GenBank/DDBJ databases">
        <title>Antennal transcriptome and differential expression of olfactory genes in the Conogethes pinicolalis (Lepidoptera: Crambidae).</title>
        <authorList>
            <person name="Jing D."/>
            <person name="Zhang T."/>
            <person name="Wang Z."/>
            <person name="He K."/>
            <person name="Bai S."/>
        </authorList>
    </citation>
    <scope>NUCLEOTIDE SEQUENCE</scope>
</reference>